<dbReference type="Pfam" id="PF06420">
    <property type="entry name" value="Mgm101p"/>
    <property type="match status" value="1"/>
</dbReference>
<dbReference type="PANTHER" id="PTHR31404:SF0">
    <property type="entry name" value="MITOCHONDRIAL GENOME MAINTENANCE PROTEIN MGM101"/>
    <property type="match status" value="1"/>
</dbReference>
<organism evidence="10 11">
    <name type="scientific">Ascoidea rubescens DSM 1968</name>
    <dbReference type="NCBI Taxonomy" id="1344418"/>
    <lineage>
        <taxon>Eukaryota</taxon>
        <taxon>Fungi</taxon>
        <taxon>Dikarya</taxon>
        <taxon>Ascomycota</taxon>
        <taxon>Saccharomycotina</taxon>
        <taxon>Saccharomycetes</taxon>
        <taxon>Ascoideaceae</taxon>
        <taxon>Ascoidea</taxon>
    </lineage>
</organism>
<evidence type="ECO:0000256" key="4">
    <source>
        <dbReference type="ARBA" id="ARBA00022763"/>
    </source>
</evidence>
<evidence type="ECO:0000256" key="5">
    <source>
        <dbReference type="ARBA" id="ARBA00022946"/>
    </source>
</evidence>
<dbReference type="GO" id="GO:0003697">
    <property type="term" value="F:single-stranded DNA binding"/>
    <property type="evidence" value="ECO:0007669"/>
    <property type="project" value="InterPro"/>
</dbReference>
<keyword evidence="8" id="KW-0234">DNA repair</keyword>
<keyword evidence="11" id="KW-1185">Reference proteome</keyword>
<dbReference type="AlphaFoldDB" id="A0A1D2VBN2"/>
<sequence>MNSSVFINQSNAANQNQEKFHKKFDSVTCQKTTNSYVNFRDFSITNGGVVILNESVCIKILNCIFGPGNWLLAFKCLLQIYKCLVLRKYSLICDNNLVSRCFGVGKFYFEEAIFSTIIHCEASALSRCCKHLGIAVNKWDEFKLKYCSNYSPNYNPSY</sequence>
<keyword evidence="5" id="KW-0809">Transit peptide</keyword>
<reference evidence="11" key="1">
    <citation type="submission" date="2016-05" db="EMBL/GenBank/DDBJ databases">
        <title>Comparative genomics of biotechnologically important yeasts.</title>
        <authorList>
            <consortium name="DOE Joint Genome Institute"/>
            <person name="Riley R."/>
            <person name="Haridas S."/>
            <person name="Wolfe K.H."/>
            <person name="Lopes M.R."/>
            <person name="Hittinger C.T."/>
            <person name="Goker M."/>
            <person name="Salamov A."/>
            <person name="Wisecaver J."/>
            <person name="Long T.M."/>
            <person name="Aerts A.L."/>
            <person name="Barry K."/>
            <person name="Choi C."/>
            <person name="Clum A."/>
            <person name="Coughlan A.Y."/>
            <person name="Deshpande S."/>
            <person name="Douglass A.P."/>
            <person name="Hanson S.J."/>
            <person name="Klenk H.-P."/>
            <person name="Labutti K."/>
            <person name="Lapidus A."/>
            <person name="Lindquist E."/>
            <person name="Lipzen A."/>
            <person name="Meier-Kolthoff J.P."/>
            <person name="Ohm R.A."/>
            <person name="Otillar R.P."/>
            <person name="Pangilinan J."/>
            <person name="Peng Y."/>
            <person name="Rokas A."/>
            <person name="Rosa C.A."/>
            <person name="Scheuner C."/>
            <person name="Sibirny A.A."/>
            <person name="Slot J.C."/>
            <person name="Stielow J.B."/>
            <person name="Sun H."/>
            <person name="Kurtzman C.P."/>
            <person name="Blackwell M."/>
            <person name="Grigoriev I.V."/>
            <person name="Jeffries T.W."/>
        </authorList>
    </citation>
    <scope>NUCLEOTIDE SEQUENCE [LARGE SCALE GENOMIC DNA]</scope>
    <source>
        <strain evidence="11">DSM 1968</strain>
    </source>
</reference>
<evidence type="ECO:0000256" key="6">
    <source>
        <dbReference type="ARBA" id="ARBA00023125"/>
    </source>
</evidence>
<evidence type="ECO:0000313" key="11">
    <source>
        <dbReference type="Proteomes" id="UP000095038"/>
    </source>
</evidence>
<name>A0A1D2VBN2_9ASCO</name>
<accession>A0A1D2VBN2</accession>
<dbReference type="Proteomes" id="UP000095038">
    <property type="component" value="Unassembled WGS sequence"/>
</dbReference>
<dbReference type="STRING" id="1344418.A0A1D2VBN2"/>
<dbReference type="InterPro" id="IPR009446">
    <property type="entry name" value="Mgm101"/>
</dbReference>
<dbReference type="PANTHER" id="PTHR31404">
    <property type="entry name" value="MITOCHONDRIAL GENOME MAINTENANCE PROTEIN MGM101"/>
    <property type="match status" value="1"/>
</dbReference>
<proteinExistence type="inferred from homology"/>
<dbReference type="RefSeq" id="XP_020045174.1">
    <property type="nucleotide sequence ID" value="XM_020188850.1"/>
</dbReference>
<keyword evidence="6" id="KW-0238">DNA-binding</keyword>
<keyword evidence="7" id="KW-0496">Mitochondrion</keyword>
<keyword evidence="9" id="KW-1135">Mitochondrion nucleoid</keyword>
<evidence type="ECO:0000256" key="3">
    <source>
        <dbReference type="ARBA" id="ARBA00013628"/>
    </source>
</evidence>
<dbReference type="EMBL" id="KV454489">
    <property type="protein sequence ID" value="ODV58867.1"/>
    <property type="molecule type" value="Genomic_DNA"/>
</dbReference>
<comment type="similarity">
    <text evidence="2">Belongs to the MGM101 family.</text>
</comment>
<comment type="subcellular location">
    <subcellularLocation>
        <location evidence="1">Mitochondrion matrix</location>
        <location evidence="1">Mitochondrion nucleoid</location>
    </subcellularLocation>
</comment>
<dbReference type="GeneID" id="30962486"/>
<evidence type="ECO:0000256" key="1">
    <source>
        <dbReference type="ARBA" id="ARBA00004436"/>
    </source>
</evidence>
<evidence type="ECO:0000256" key="7">
    <source>
        <dbReference type="ARBA" id="ARBA00023128"/>
    </source>
</evidence>
<dbReference type="GO" id="GO:0000725">
    <property type="term" value="P:recombinational repair"/>
    <property type="evidence" value="ECO:0007669"/>
    <property type="project" value="TreeGrafter"/>
</dbReference>
<dbReference type="InParanoid" id="A0A1D2VBN2"/>
<gene>
    <name evidence="10" type="ORF">ASCRUDRAFT_117255</name>
</gene>
<dbReference type="GO" id="GO:0000262">
    <property type="term" value="C:mitochondrial chromosome"/>
    <property type="evidence" value="ECO:0007669"/>
    <property type="project" value="InterPro"/>
</dbReference>
<evidence type="ECO:0000313" key="10">
    <source>
        <dbReference type="EMBL" id="ODV58867.1"/>
    </source>
</evidence>
<protein>
    <recommendedName>
        <fullName evidence="3">Mitochondrial genome maintenance protein MGM101</fullName>
    </recommendedName>
</protein>
<evidence type="ECO:0000256" key="2">
    <source>
        <dbReference type="ARBA" id="ARBA00007053"/>
    </source>
</evidence>
<dbReference type="GO" id="GO:0036297">
    <property type="term" value="P:interstrand cross-link repair"/>
    <property type="evidence" value="ECO:0007669"/>
    <property type="project" value="TreeGrafter"/>
</dbReference>
<evidence type="ECO:0000256" key="8">
    <source>
        <dbReference type="ARBA" id="ARBA00023204"/>
    </source>
</evidence>
<keyword evidence="4" id="KW-0227">DNA damage</keyword>
<evidence type="ECO:0000256" key="9">
    <source>
        <dbReference type="ARBA" id="ARBA00023271"/>
    </source>
</evidence>